<evidence type="ECO:0000256" key="2">
    <source>
        <dbReference type="ARBA" id="ARBA00022490"/>
    </source>
</evidence>
<proteinExistence type="predicted"/>
<dbReference type="InterPro" id="IPR047057">
    <property type="entry name" value="MerR_fam"/>
</dbReference>
<dbReference type="InterPro" id="IPR011789">
    <property type="entry name" value="CueR"/>
</dbReference>
<evidence type="ECO:0000256" key="4">
    <source>
        <dbReference type="ARBA" id="ARBA00023125"/>
    </source>
</evidence>
<comment type="caution">
    <text evidence="7">The sequence shown here is derived from an EMBL/GenBank/DDBJ whole genome shotgun (WGS) entry which is preliminary data.</text>
</comment>
<evidence type="ECO:0000313" key="7">
    <source>
        <dbReference type="EMBL" id="MDD0839550.1"/>
    </source>
</evidence>
<dbReference type="PANTHER" id="PTHR30204">
    <property type="entry name" value="REDOX-CYCLING DRUG-SENSING TRANSCRIPTIONAL ACTIVATOR SOXR"/>
    <property type="match status" value="1"/>
</dbReference>
<accession>A0ABT5MZP9</accession>
<dbReference type="InterPro" id="IPR015358">
    <property type="entry name" value="Tscrpt_reg_MerR_DNA-bd"/>
</dbReference>
<dbReference type="Pfam" id="PF00376">
    <property type="entry name" value="MerR"/>
    <property type="match status" value="1"/>
</dbReference>
<dbReference type="NCBIfam" id="TIGR02044">
    <property type="entry name" value="CueR"/>
    <property type="match status" value="1"/>
</dbReference>
<organism evidence="7 8">
    <name type="scientific">Curvibacter cyanobacteriorum</name>
    <dbReference type="NCBI Taxonomy" id="3026422"/>
    <lineage>
        <taxon>Bacteria</taxon>
        <taxon>Pseudomonadati</taxon>
        <taxon>Pseudomonadota</taxon>
        <taxon>Betaproteobacteria</taxon>
        <taxon>Burkholderiales</taxon>
        <taxon>Comamonadaceae</taxon>
        <taxon>Curvibacter</taxon>
    </lineage>
</organism>
<dbReference type="Proteomes" id="UP001528673">
    <property type="component" value="Unassembled WGS sequence"/>
</dbReference>
<dbReference type="EMBL" id="JAQSIP010000005">
    <property type="protein sequence ID" value="MDD0839550.1"/>
    <property type="molecule type" value="Genomic_DNA"/>
</dbReference>
<dbReference type="PANTHER" id="PTHR30204:SF94">
    <property type="entry name" value="HEAVY METAL-DEPENDENT TRANSCRIPTIONAL REGULATOR HI_0293-RELATED"/>
    <property type="match status" value="1"/>
</dbReference>
<dbReference type="SUPFAM" id="SSF46955">
    <property type="entry name" value="Putative DNA-binding domain"/>
    <property type="match status" value="1"/>
</dbReference>
<keyword evidence="8" id="KW-1185">Reference proteome</keyword>
<dbReference type="Pfam" id="PF09278">
    <property type="entry name" value="MerR-DNA-bind"/>
    <property type="match status" value="1"/>
</dbReference>
<name>A0ABT5MZP9_9BURK</name>
<evidence type="ECO:0000256" key="3">
    <source>
        <dbReference type="ARBA" id="ARBA00023015"/>
    </source>
</evidence>
<dbReference type="PRINTS" id="PR00040">
    <property type="entry name" value="HTHMERR"/>
</dbReference>
<evidence type="ECO:0000313" key="8">
    <source>
        <dbReference type="Proteomes" id="UP001528673"/>
    </source>
</evidence>
<keyword evidence="5" id="KW-0804">Transcription</keyword>
<dbReference type="InterPro" id="IPR000551">
    <property type="entry name" value="MerR-type_HTH_dom"/>
</dbReference>
<dbReference type="SMART" id="SM00422">
    <property type="entry name" value="HTH_MERR"/>
    <property type="match status" value="1"/>
</dbReference>
<dbReference type="InterPro" id="IPR009061">
    <property type="entry name" value="DNA-bd_dom_put_sf"/>
</dbReference>
<keyword evidence="4" id="KW-0238">DNA-binding</keyword>
<reference evidence="7 8" key="1">
    <citation type="submission" date="2023-02" db="EMBL/GenBank/DDBJ databases">
        <title>Bacterial whole genomic sequence of Curvibacter sp. HBC61.</title>
        <authorList>
            <person name="Le V."/>
            <person name="Ko S.-R."/>
            <person name="Ahn C.-Y."/>
            <person name="Oh H.-M."/>
        </authorList>
    </citation>
    <scope>NUCLEOTIDE SEQUENCE [LARGE SCALE GENOMIC DNA]</scope>
    <source>
        <strain evidence="7 8">HBC61</strain>
    </source>
</reference>
<keyword evidence="3" id="KW-0805">Transcription regulation</keyword>
<sequence length="164" mass="17946">MNHRPTTTPSAEADTSARFQIGEAARQARLSAKMVRHYESLGLLGQLRRSEGGYRLYSEADVHRLRFIQRGRALGFSMAEIGELLSLWGQDQRASASVKRIAQQHVDDLSRRIAAMQAMQRALQDLLQHCAGDDRPDCPILDDLAGVSPCCAPANQAPAAAVPP</sequence>
<dbReference type="PROSITE" id="PS00552">
    <property type="entry name" value="HTH_MERR_1"/>
    <property type="match status" value="1"/>
</dbReference>
<evidence type="ECO:0000256" key="5">
    <source>
        <dbReference type="ARBA" id="ARBA00023163"/>
    </source>
</evidence>
<comment type="subcellular location">
    <subcellularLocation>
        <location evidence="1">Cytoplasm</location>
    </subcellularLocation>
</comment>
<feature type="domain" description="HTH merR-type" evidence="6">
    <location>
        <begin position="18"/>
        <end position="87"/>
    </location>
</feature>
<dbReference type="Gene3D" id="1.10.1660.10">
    <property type="match status" value="1"/>
</dbReference>
<gene>
    <name evidence="7" type="primary">cueR</name>
    <name evidence="7" type="ORF">PSQ40_13275</name>
</gene>
<protein>
    <submittedName>
        <fullName evidence="7">Cu(I)-responsive transcriptional regulator</fullName>
    </submittedName>
</protein>
<keyword evidence="2" id="KW-0963">Cytoplasm</keyword>
<dbReference type="PROSITE" id="PS50937">
    <property type="entry name" value="HTH_MERR_2"/>
    <property type="match status" value="1"/>
</dbReference>
<dbReference type="RefSeq" id="WP_273952011.1">
    <property type="nucleotide sequence ID" value="NZ_JAQSIP010000005.1"/>
</dbReference>
<evidence type="ECO:0000259" key="6">
    <source>
        <dbReference type="PROSITE" id="PS50937"/>
    </source>
</evidence>
<evidence type="ECO:0000256" key="1">
    <source>
        <dbReference type="ARBA" id="ARBA00004496"/>
    </source>
</evidence>